<evidence type="ECO:0000259" key="1">
    <source>
        <dbReference type="Pfam" id="PF06527"/>
    </source>
</evidence>
<feature type="domain" description="TniQ" evidence="1">
    <location>
        <begin position="35"/>
        <end position="169"/>
    </location>
</feature>
<proteinExistence type="predicted"/>
<name>A0A840S6J6_9BURK</name>
<accession>A0A840S6J6</accession>
<sequence length="468" mass="52126">MRNCPDLFEADEAQDLPPRSALYRLEPADAGTALHESLLSYLHRLAARHCLRVRDLMTEFVLPRTGICEVSCGHRFSTDYAKTINGFGKYAIEVSAALNALTGRDDLQRCTFIPWRDLLDPKGGGLLEHSMRWCPSCLAQNIDRSEPCVYPLLWSCRSVSHCPVHASALVNECLRCGRLQRVLSDSNAYGRCWACSGSLGARTGLWEESEPTPRQLFDADAVSKMIATGAVAPEFATIGRFSQNLQQLCELHGCKSGAEFARRLHMDFDTMRDWLARGMRPTLTSFLEVAFRLNLDPVHLLSEPPSTSPPSLRTGATPRTRKFHRLSREDMDRLMAEMAASLDVSDRYLDATDLAGKFGTSVAYIRYQCGDLYRAFAAHRTEVMADLSRKRLDALLHQTESVVRALVTQNTVPTRRGIYRALEAEGITMKDPRIRKKAFETAAAIRQTARPADLKTTSSAAQPLGTIG</sequence>
<dbReference type="InterPro" id="IPR009492">
    <property type="entry name" value="TniQ"/>
</dbReference>
<evidence type="ECO:0000313" key="3">
    <source>
        <dbReference type="Proteomes" id="UP000554837"/>
    </source>
</evidence>
<dbReference type="RefSeq" id="WP_175423623.1">
    <property type="nucleotide sequence ID" value="NZ_CP040709.1"/>
</dbReference>
<comment type="caution">
    <text evidence="2">The sequence shown here is derived from an EMBL/GenBank/DDBJ whole genome shotgun (WGS) entry which is preliminary data.</text>
</comment>
<reference evidence="2 3" key="1">
    <citation type="submission" date="2020-08" db="EMBL/GenBank/DDBJ databases">
        <title>Genomic Encyclopedia of Type Strains, Phase IV (KMG-IV): sequencing the most valuable type-strain genomes for metagenomic binning, comparative biology and taxonomic classification.</title>
        <authorList>
            <person name="Goeker M."/>
        </authorList>
    </citation>
    <scope>NUCLEOTIDE SEQUENCE [LARGE SCALE GENOMIC DNA]</scope>
    <source>
        <strain evidence="2 3">DSM 23958</strain>
    </source>
</reference>
<keyword evidence="3" id="KW-1185">Reference proteome</keyword>
<dbReference type="Proteomes" id="UP000554837">
    <property type="component" value="Unassembled WGS sequence"/>
</dbReference>
<evidence type="ECO:0000313" key="2">
    <source>
        <dbReference type="EMBL" id="MBB5204099.1"/>
    </source>
</evidence>
<gene>
    <name evidence="2" type="ORF">HNQ51_001392</name>
</gene>
<dbReference type="AlphaFoldDB" id="A0A840S6J6"/>
<protein>
    <recommendedName>
        <fullName evidence="1">TniQ domain-containing protein</fullName>
    </recommendedName>
</protein>
<organism evidence="2 3">
    <name type="scientific">Inhella inkyongensis</name>
    <dbReference type="NCBI Taxonomy" id="392593"/>
    <lineage>
        <taxon>Bacteria</taxon>
        <taxon>Pseudomonadati</taxon>
        <taxon>Pseudomonadota</taxon>
        <taxon>Betaproteobacteria</taxon>
        <taxon>Burkholderiales</taxon>
        <taxon>Sphaerotilaceae</taxon>
        <taxon>Inhella</taxon>
    </lineage>
</organism>
<dbReference type="Pfam" id="PF06527">
    <property type="entry name" value="TniQ"/>
    <property type="match status" value="1"/>
</dbReference>
<dbReference type="EMBL" id="JACHHO010000001">
    <property type="protein sequence ID" value="MBB5204099.1"/>
    <property type="molecule type" value="Genomic_DNA"/>
</dbReference>